<comment type="caution">
    <text evidence="2">The sequence shown here is derived from an EMBL/GenBank/DDBJ whole genome shotgun (WGS) entry which is preliminary data.</text>
</comment>
<evidence type="ECO:0000313" key="3">
    <source>
        <dbReference type="Proteomes" id="UP000031408"/>
    </source>
</evidence>
<feature type="transmembrane region" description="Helical" evidence="1">
    <location>
        <begin position="6"/>
        <end position="26"/>
    </location>
</feature>
<accession>A0A0C1L631</accession>
<sequence>MTNANKIMTALAAGVAIGGVLGILFAPDKGENTRKKIADNSKKLTDTIRDKVNEGKNKLSGIRNNVRERVDSIRGTMDEYAT</sequence>
<protein>
    <recommendedName>
        <fullName evidence="4">Gas vesicle protein</fullName>
    </recommendedName>
</protein>
<keyword evidence="1" id="KW-0812">Transmembrane</keyword>
<keyword evidence="1" id="KW-1133">Transmembrane helix</keyword>
<dbReference type="Pfam" id="PF12732">
    <property type="entry name" value="YtxH"/>
    <property type="match status" value="1"/>
</dbReference>
<dbReference type="Proteomes" id="UP000031408">
    <property type="component" value="Unassembled WGS sequence"/>
</dbReference>
<dbReference type="STRING" id="1349421.OI18_04785"/>
<dbReference type="AlphaFoldDB" id="A0A0C1L631"/>
<name>A0A0C1L631_9BACT</name>
<evidence type="ECO:0000313" key="2">
    <source>
        <dbReference type="EMBL" id="KIC95582.1"/>
    </source>
</evidence>
<keyword evidence="3" id="KW-1185">Reference proteome</keyword>
<organism evidence="2 3">
    <name type="scientific">Flavihumibacter solisilvae</name>
    <dbReference type="NCBI Taxonomy" id="1349421"/>
    <lineage>
        <taxon>Bacteria</taxon>
        <taxon>Pseudomonadati</taxon>
        <taxon>Bacteroidota</taxon>
        <taxon>Chitinophagia</taxon>
        <taxon>Chitinophagales</taxon>
        <taxon>Chitinophagaceae</taxon>
        <taxon>Flavihumibacter</taxon>
    </lineage>
</organism>
<dbReference type="InterPro" id="IPR024623">
    <property type="entry name" value="YtxH"/>
</dbReference>
<evidence type="ECO:0000256" key="1">
    <source>
        <dbReference type="SAM" id="Phobius"/>
    </source>
</evidence>
<reference evidence="2 3" key="1">
    <citation type="submission" date="2014-11" db="EMBL/GenBank/DDBJ databases">
        <title>Genome sequence of Flavihumibacter solisilvae 3-3.</title>
        <authorList>
            <person name="Zhou G."/>
            <person name="Li M."/>
            <person name="Wang G."/>
        </authorList>
    </citation>
    <scope>NUCLEOTIDE SEQUENCE [LARGE SCALE GENOMIC DNA]</scope>
    <source>
        <strain evidence="2 3">3-3</strain>
    </source>
</reference>
<dbReference type="OrthoDB" id="680034at2"/>
<proteinExistence type="predicted"/>
<keyword evidence="1" id="KW-0472">Membrane</keyword>
<dbReference type="EMBL" id="JSVC01000005">
    <property type="protein sequence ID" value="KIC95582.1"/>
    <property type="molecule type" value="Genomic_DNA"/>
</dbReference>
<evidence type="ECO:0008006" key="4">
    <source>
        <dbReference type="Google" id="ProtNLM"/>
    </source>
</evidence>
<gene>
    <name evidence="2" type="ORF">OI18_04785</name>
</gene>
<dbReference type="RefSeq" id="WP_039137663.1">
    <property type="nucleotide sequence ID" value="NZ_JSVC01000005.1"/>
</dbReference>